<comment type="caution">
    <text evidence="1">The sequence shown here is derived from an EMBL/GenBank/DDBJ whole genome shotgun (WGS) entry which is preliminary data.</text>
</comment>
<dbReference type="Proteomes" id="UP000309997">
    <property type="component" value="Unassembled WGS sequence"/>
</dbReference>
<organism evidence="1 2">
    <name type="scientific">Populus alba</name>
    <name type="common">White poplar</name>
    <dbReference type="NCBI Taxonomy" id="43335"/>
    <lineage>
        <taxon>Eukaryota</taxon>
        <taxon>Viridiplantae</taxon>
        <taxon>Streptophyta</taxon>
        <taxon>Embryophyta</taxon>
        <taxon>Tracheophyta</taxon>
        <taxon>Spermatophyta</taxon>
        <taxon>Magnoliopsida</taxon>
        <taxon>eudicotyledons</taxon>
        <taxon>Gunneridae</taxon>
        <taxon>Pentapetalae</taxon>
        <taxon>rosids</taxon>
        <taxon>fabids</taxon>
        <taxon>Malpighiales</taxon>
        <taxon>Salicaceae</taxon>
        <taxon>Saliceae</taxon>
        <taxon>Populus</taxon>
    </lineage>
</organism>
<reference evidence="1 2" key="1">
    <citation type="journal article" date="2024" name="Plant Biotechnol. J.">
        <title>Genome and CRISPR/Cas9 system of a widespread forest tree (Populus alba) in the world.</title>
        <authorList>
            <person name="Liu Y.J."/>
            <person name="Jiang P.F."/>
            <person name="Han X.M."/>
            <person name="Li X.Y."/>
            <person name="Wang H.M."/>
            <person name="Wang Y.J."/>
            <person name="Wang X.X."/>
            <person name="Zeng Q.Y."/>
        </authorList>
    </citation>
    <scope>NUCLEOTIDE SEQUENCE [LARGE SCALE GENOMIC DNA]</scope>
    <source>
        <strain evidence="2">cv. PAL-ZL1</strain>
    </source>
</reference>
<name>A0ACC4CWQ7_POPAL</name>
<gene>
    <name evidence="1" type="ORF">D5086_000215</name>
</gene>
<protein>
    <submittedName>
        <fullName evidence="1">Uncharacterized protein</fullName>
    </submittedName>
</protein>
<evidence type="ECO:0000313" key="1">
    <source>
        <dbReference type="EMBL" id="KAL3609195.1"/>
    </source>
</evidence>
<dbReference type="EMBL" id="RCHU02000001">
    <property type="protein sequence ID" value="KAL3609195.1"/>
    <property type="molecule type" value="Genomic_DNA"/>
</dbReference>
<proteinExistence type="predicted"/>
<accession>A0ACC4CWQ7</accession>
<keyword evidence="2" id="KW-1185">Reference proteome</keyword>
<sequence length="155" mass="16785">MDSKLEVRFVPFVHGLMHYLNGMKRSLASSLAVNYDSIKLTKSVVVSYEFENYGSGVGNAGLLVLVALSCALLALPLFVTDDALSLQSTGGVKGDEVTATHSATSVVLFSAVSPIFVAHPLLRLFSHTLDEKYVLFLCRVQMADEELHVPARLKG</sequence>
<evidence type="ECO:0000313" key="2">
    <source>
        <dbReference type="Proteomes" id="UP000309997"/>
    </source>
</evidence>